<feature type="transmembrane region" description="Helical" evidence="11">
    <location>
        <begin position="25"/>
        <end position="45"/>
    </location>
</feature>
<dbReference type="SUPFAM" id="SSF48208">
    <property type="entry name" value="Six-hairpin glycosidases"/>
    <property type="match status" value="1"/>
</dbReference>
<evidence type="ECO:0000256" key="11">
    <source>
        <dbReference type="SAM" id="Phobius"/>
    </source>
</evidence>
<feature type="transmembrane region" description="Helical" evidence="11">
    <location>
        <begin position="316"/>
        <end position="339"/>
    </location>
</feature>
<evidence type="ECO:0000256" key="3">
    <source>
        <dbReference type="ARBA" id="ARBA00022475"/>
    </source>
</evidence>
<feature type="transmembrane region" description="Helical" evidence="11">
    <location>
        <begin position="75"/>
        <end position="93"/>
    </location>
</feature>
<dbReference type="AlphaFoldDB" id="A0A1F7J826"/>
<keyword evidence="10" id="KW-0326">Glycosidase</keyword>
<keyword evidence="8 11" id="KW-1133">Transmembrane helix</keyword>
<comment type="caution">
    <text evidence="13">The sequence shown here is derived from an EMBL/GenBank/DDBJ whole genome shotgun (WGS) entry which is preliminary data.</text>
</comment>
<reference evidence="13 14" key="1">
    <citation type="journal article" date="2016" name="Nat. Commun.">
        <title>Thousands of microbial genomes shed light on interconnected biogeochemical processes in an aquifer system.</title>
        <authorList>
            <person name="Anantharaman K."/>
            <person name="Brown C.T."/>
            <person name="Hug L.A."/>
            <person name="Sharon I."/>
            <person name="Castelle C.J."/>
            <person name="Probst A.J."/>
            <person name="Thomas B.C."/>
            <person name="Singh A."/>
            <person name="Wilkins M.J."/>
            <person name="Karaoz U."/>
            <person name="Brodie E.L."/>
            <person name="Williams K.H."/>
            <person name="Hubbard S.S."/>
            <person name="Banfield J.F."/>
        </authorList>
    </citation>
    <scope>NUCLEOTIDE SEQUENCE [LARGE SCALE GENOMIC DNA]</scope>
</reference>
<dbReference type="PANTHER" id="PTHR33908">
    <property type="entry name" value="MANNOSYLTRANSFERASE YKCB-RELATED"/>
    <property type="match status" value="1"/>
</dbReference>
<dbReference type="GO" id="GO:0004553">
    <property type="term" value="F:hydrolase activity, hydrolyzing O-glycosyl compounds"/>
    <property type="evidence" value="ECO:0007669"/>
    <property type="project" value="InterPro"/>
</dbReference>
<dbReference type="GO" id="GO:0005886">
    <property type="term" value="C:plasma membrane"/>
    <property type="evidence" value="ECO:0007669"/>
    <property type="project" value="UniProtKB-SubCell"/>
</dbReference>
<feature type="transmembrane region" description="Helical" evidence="11">
    <location>
        <begin position="129"/>
        <end position="155"/>
    </location>
</feature>
<feature type="transmembrane region" description="Helical" evidence="11">
    <location>
        <begin position="167"/>
        <end position="187"/>
    </location>
</feature>
<comment type="subcellular location">
    <subcellularLocation>
        <location evidence="1">Cell membrane</location>
        <topology evidence="1">Multi-pass membrane protein</topology>
    </subcellularLocation>
</comment>
<dbReference type="GO" id="GO:0009103">
    <property type="term" value="P:lipopolysaccharide biosynthetic process"/>
    <property type="evidence" value="ECO:0007669"/>
    <property type="project" value="UniProtKB-ARBA"/>
</dbReference>
<keyword evidence="6 11" id="KW-0812">Transmembrane</keyword>
<keyword evidence="3" id="KW-1003">Cell membrane</keyword>
<dbReference type="EMBL" id="MGAR01000019">
    <property type="protein sequence ID" value="OGK51783.1"/>
    <property type="molecule type" value="Genomic_DNA"/>
</dbReference>
<protein>
    <recommendedName>
        <fullName evidence="12">Glycosyltransferase RgtA/B/C/D-like domain-containing protein</fullName>
    </recommendedName>
</protein>
<organism evidence="13 14">
    <name type="scientific">Candidatus Roizmanbacteria bacterium RIFCSPLOWO2_01_FULL_41_22</name>
    <dbReference type="NCBI Taxonomy" id="1802067"/>
    <lineage>
        <taxon>Bacteria</taxon>
        <taxon>Candidatus Roizmaniibacteriota</taxon>
    </lineage>
</organism>
<evidence type="ECO:0000256" key="1">
    <source>
        <dbReference type="ARBA" id="ARBA00004651"/>
    </source>
</evidence>
<evidence type="ECO:0000256" key="2">
    <source>
        <dbReference type="ARBA" id="ARBA00009209"/>
    </source>
</evidence>
<evidence type="ECO:0000313" key="13">
    <source>
        <dbReference type="EMBL" id="OGK51783.1"/>
    </source>
</evidence>
<accession>A0A1F7J826</accession>
<keyword evidence="4" id="KW-0328">Glycosyltransferase</keyword>
<dbReference type="Proteomes" id="UP000176480">
    <property type="component" value="Unassembled WGS sequence"/>
</dbReference>
<dbReference type="Pfam" id="PF01270">
    <property type="entry name" value="Glyco_hydro_8"/>
    <property type="match status" value="1"/>
</dbReference>
<keyword evidence="5" id="KW-0808">Transferase</keyword>
<dbReference type="STRING" id="1802067.A2966_04020"/>
<feature type="transmembrane region" description="Helical" evidence="11">
    <location>
        <begin position="100"/>
        <end position="117"/>
    </location>
</feature>
<evidence type="ECO:0000256" key="10">
    <source>
        <dbReference type="ARBA" id="ARBA00023295"/>
    </source>
</evidence>
<evidence type="ECO:0000256" key="9">
    <source>
        <dbReference type="ARBA" id="ARBA00023136"/>
    </source>
</evidence>
<feature type="transmembrane region" description="Helical" evidence="11">
    <location>
        <begin position="288"/>
        <end position="307"/>
    </location>
</feature>
<keyword evidence="7" id="KW-0378">Hydrolase</keyword>
<evidence type="ECO:0000256" key="4">
    <source>
        <dbReference type="ARBA" id="ARBA00022676"/>
    </source>
</evidence>
<gene>
    <name evidence="13" type="ORF">A2966_04020</name>
</gene>
<dbReference type="InterPro" id="IPR002037">
    <property type="entry name" value="Glyco_hydro_8"/>
</dbReference>
<dbReference type="InterPro" id="IPR008928">
    <property type="entry name" value="6-hairpin_glycosidase_sf"/>
</dbReference>
<dbReference type="Pfam" id="PF13231">
    <property type="entry name" value="PMT_2"/>
    <property type="match status" value="1"/>
</dbReference>
<dbReference type="InterPro" id="IPR012341">
    <property type="entry name" value="6hp_glycosidase-like_sf"/>
</dbReference>
<evidence type="ECO:0000256" key="8">
    <source>
        <dbReference type="ARBA" id="ARBA00022989"/>
    </source>
</evidence>
<dbReference type="InterPro" id="IPR050297">
    <property type="entry name" value="LipidA_mod_glycosyltrf_83"/>
</dbReference>
<sequence length="836" mass="97604">MSQAWSLLTQNKLAPYTYWYDHAPAGWILISLWIKLTGGFFTFGTSVNSGRVIMLLLHLGTTALLFYIAKRLTGRSLPGIIAVLIFSLSPLAIYFQRRVLLDNIMIFWVFLSLAMLLKEKLKLTNIITSAVFFGIAVLTKENAIFFTPAFVYVVYQKAHEHHKNFAIIKWLAVSGLIISFYFLYALLKGEFFPAGFLDQSSHVSLLTTLYDQSKRGSDYLFWNRNSDFYTNLLEWLSRDKFTVILGSIAVFINILLSLKKKSLRIPAFFTFLYFLFLISGKLVIDFYIIPLIPLLALNMGVLIDLAIKQISFKKQLIYNCLSLVFLLAISAYLVSFSMVQYTKDETTPQVNTIEWIKNNLASDSYIVIDDSIYLDLHEKRFSGDRIFPNADWAWKVEKDEMLKTKKYNNDWKRVEYIALSHEILRQMRLFKNNFIEKAFINSFPVVEWEKDSTSYFDIDKYLSTNGDWMSIYKVKDKESIALDDSWKFYKENFIISYGRVIDPSNYSTTSEGQSYAMLRAVWQNDKPVFDGVWAWTKDHFQYRIQDKLFSWLWIKDDEDYKLGDSASASDADEDIALTLLFAYKRWGEEKYLIEAKEIINDIWSQEVVLINGHYYLVSGSGASRDDGFLLNPSYFSPATYRIFAQVDENHPWNKLADDSYYLFNKIDKLNNNTMGLSPNWLLIDKETGLISSPGKYFQNKDDIDFYGFDAFRIMWRIAIDAIWFNEPQAYEYLKKVEPFYTKEWITNNNFSAVYSLDGTRKVPYSNISTNVGALSVFTITNKTLATEIFNKLFEKEYNYDLGYWKDKNNYYDQNWAWFGLALYSDNLPNLWEKGNK</sequence>
<dbReference type="InterPro" id="IPR038731">
    <property type="entry name" value="RgtA/B/C-like"/>
</dbReference>
<evidence type="ECO:0000256" key="6">
    <source>
        <dbReference type="ARBA" id="ARBA00022692"/>
    </source>
</evidence>
<evidence type="ECO:0000256" key="5">
    <source>
        <dbReference type="ARBA" id="ARBA00022679"/>
    </source>
</evidence>
<feature type="domain" description="Glycosyltransferase RgtA/B/C/D-like" evidence="12">
    <location>
        <begin position="22"/>
        <end position="177"/>
    </location>
</feature>
<dbReference type="Gene3D" id="1.50.10.10">
    <property type="match status" value="1"/>
</dbReference>
<dbReference type="PRINTS" id="PR00735">
    <property type="entry name" value="GLHYDRLASE8"/>
</dbReference>
<dbReference type="PANTHER" id="PTHR33908:SF11">
    <property type="entry name" value="MEMBRANE PROTEIN"/>
    <property type="match status" value="1"/>
</dbReference>
<evidence type="ECO:0000313" key="14">
    <source>
        <dbReference type="Proteomes" id="UP000176480"/>
    </source>
</evidence>
<keyword evidence="9 11" id="KW-0472">Membrane</keyword>
<evidence type="ECO:0000256" key="7">
    <source>
        <dbReference type="ARBA" id="ARBA00022801"/>
    </source>
</evidence>
<evidence type="ECO:0000259" key="12">
    <source>
        <dbReference type="Pfam" id="PF13231"/>
    </source>
</evidence>
<name>A0A1F7J826_9BACT</name>
<feature type="transmembrane region" description="Helical" evidence="11">
    <location>
        <begin position="241"/>
        <end position="258"/>
    </location>
</feature>
<feature type="transmembrane region" description="Helical" evidence="11">
    <location>
        <begin position="265"/>
        <end position="282"/>
    </location>
</feature>
<dbReference type="GO" id="GO:0016763">
    <property type="term" value="F:pentosyltransferase activity"/>
    <property type="evidence" value="ECO:0007669"/>
    <property type="project" value="TreeGrafter"/>
</dbReference>
<feature type="transmembrane region" description="Helical" evidence="11">
    <location>
        <begin position="52"/>
        <end position="69"/>
    </location>
</feature>
<comment type="similarity">
    <text evidence="2">Belongs to the glycosyl hydrolase 8 (cellulase D) family.</text>
</comment>
<proteinExistence type="inferred from homology"/>